<evidence type="ECO:0000313" key="3">
    <source>
        <dbReference type="Proteomes" id="UP000468388"/>
    </source>
</evidence>
<keyword evidence="3" id="KW-1185">Reference proteome</keyword>
<protein>
    <submittedName>
        <fullName evidence="2">Phage tail protein</fullName>
    </submittedName>
</protein>
<comment type="caution">
    <text evidence="2">The sequence shown here is derived from an EMBL/GenBank/DDBJ whole genome shotgun (WGS) entry which is preliminary data.</text>
</comment>
<dbReference type="Gene3D" id="3.90.1340.10">
    <property type="entry name" value="Phage tail collar domain"/>
    <property type="match status" value="1"/>
</dbReference>
<reference evidence="2 3" key="1">
    <citation type="submission" date="2019-12" db="EMBL/GenBank/DDBJ databases">
        <title>The draft genomic sequence of strain Chitinophaga oryziterrae JCM 16595.</title>
        <authorList>
            <person name="Zhang X."/>
        </authorList>
    </citation>
    <scope>NUCLEOTIDE SEQUENCE [LARGE SCALE GENOMIC DNA]</scope>
    <source>
        <strain evidence="2 3">JCM 16595</strain>
    </source>
</reference>
<dbReference type="InterPro" id="IPR037053">
    <property type="entry name" value="Phage_tail_collar_dom_sf"/>
</dbReference>
<organism evidence="2 3">
    <name type="scientific">Chitinophaga oryziterrae</name>
    <dbReference type="NCBI Taxonomy" id="1031224"/>
    <lineage>
        <taxon>Bacteria</taxon>
        <taxon>Pseudomonadati</taxon>
        <taxon>Bacteroidota</taxon>
        <taxon>Chitinophagia</taxon>
        <taxon>Chitinophagales</taxon>
        <taxon>Chitinophagaceae</taxon>
        <taxon>Chitinophaga</taxon>
    </lineage>
</organism>
<feature type="domain" description="Phage tail collar" evidence="1">
    <location>
        <begin position="6"/>
        <end position="61"/>
    </location>
</feature>
<accession>A0A6N8J6N3</accession>
<dbReference type="Proteomes" id="UP000468388">
    <property type="component" value="Unassembled WGS sequence"/>
</dbReference>
<evidence type="ECO:0000259" key="1">
    <source>
        <dbReference type="Pfam" id="PF07484"/>
    </source>
</evidence>
<dbReference type="InterPro" id="IPR011083">
    <property type="entry name" value="Phage_tail_collar_dom"/>
</dbReference>
<evidence type="ECO:0000313" key="2">
    <source>
        <dbReference type="EMBL" id="MVT40291.1"/>
    </source>
</evidence>
<dbReference type="AlphaFoldDB" id="A0A6N8J6N3"/>
<name>A0A6N8J6N3_9BACT</name>
<proteinExistence type="predicted"/>
<dbReference type="EMBL" id="WRXO01000001">
    <property type="protein sequence ID" value="MVT40291.1"/>
    <property type="molecule type" value="Genomic_DNA"/>
</dbReference>
<dbReference type="OrthoDB" id="9810174at2"/>
<sequence length="181" mass="19227">MENYLGEIRLFSFGNIPRGWLACSGQLLPISQNSALFALLGIYYGGDGRVTFALPNLNGRAMLGQGVSSYGTSYPIGSMAGTESVTLNITNMPVHTHLVQANISYDLGSPSTNFFANSNTPTNVAIHNKATVNLYAPAGSPLVPLAPAITPSGGNMPHENRMPFLVMNYCIATSGIFPSRQ</sequence>
<dbReference type="Pfam" id="PF07484">
    <property type="entry name" value="Collar"/>
    <property type="match status" value="1"/>
</dbReference>
<gene>
    <name evidence="2" type="ORF">GO495_06840</name>
</gene>
<dbReference type="RefSeq" id="WP_157298919.1">
    <property type="nucleotide sequence ID" value="NZ_BAAAZB010000005.1"/>
</dbReference>
<dbReference type="SUPFAM" id="SSF88874">
    <property type="entry name" value="Receptor-binding domain of short tail fibre protein gp12"/>
    <property type="match status" value="1"/>
</dbReference>